<dbReference type="AlphaFoldDB" id="A0A5J4PCZ6"/>
<reference evidence="8" key="1">
    <citation type="submission" date="2019-03" db="EMBL/GenBank/DDBJ databases">
        <title>Single cell metagenomics reveals metabolic interactions within the superorganism composed of flagellate Streblomastix strix and complex community of Bacteroidetes bacteria on its surface.</title>
        <authorList>
            <person name="Treitli S.C."/>
            <person name="Kolisko M."/>
            <person name="Husnik F."/>
            <person name="Keeling P."/>
            <person name="Hampl V."/>
        </authorList>
    </citation>
    <scope>NUCLEOTIDE SEQUENCE</scope>
    <source>
        <strain evidence="8">STM</strain>
    </source>
</reference>
<keyword evidence="3" id="KW-0677">Repeat</keyword>
<feature type="non-terminal residue" evidence="8">
    <location>
        <position position="58"/>
    </location>
</feature>
<comment type="caution">
    <text evidence="8">The sequence shown here is derived from an EMBL/GenBank/DDBJ whole genome shotgun (WGS) entry which is preliminary data.</text>
</comment>
<dbReference type="Gene3D" id="3.40.1550.20">
    <property type="entry name" value="Transcriptional regulator MraZ domain"/>
    <property type="match status" value="1"/>
</dbReference>
<evidence type="ECO:0000259" key="7">
    <source>
        <dbReference type="PROSITE" id="PS51740"/>
    </source>
</evidence>
<accession>A0A5J4PCZ6</accession>
<dbReference type="InterPro" id="IPR007159">
    <property type="entry name" value="SpoVT-AbrB_dom"/>
</dbReference>
<dbReference type="PANTHER" id="PTHR34701">
    <property type="entry name" value="TRANSCRIPTIONAL REGULATOR MRAZ"/>
    <property type="match status" value="1"/>
</dbReference>
<proteinExistence type="predicted"/>
<dbReference type="GO" id="GO:0003700">
    <property type="term" value="F:DNA-binding transcription factor activity"/>
    <property type="evidence" value="ECO:0007669"/>
    <property type="project" value="InterPro"/>
</dbReference>
<dbReference type="GO" id="GO:0000976">
    <property type="term" value="F:transcription cis-regulatory region binding"/>
    <property type="evidence" value="ECO:0007669"/>
    <property type="project" value="TreeGrafter"/>
</dbReference>
<name>A0A5J4PCZ6_9ZZZZ</name>
<evidence type="ECO:0000256" key="4">
    <source>
        <dbReference type="ARBA" id="ARBA00023015"/>
    </source>
</evidence>
<evidence type="ECO:0000256" key="5">
    <source>
        <dbReference type="ARBA" id="ARBA00023125"/>
    </source>
</evidence>
<dbReference type="InterPro" id="IPR020603">
    <property type="entry name" value="MraZ_dom"/>
</dbReference>
<dbReference type="Pfam" id="PF02381">
    <property type="entry name" value="MraZ"/>
    <property type="match status" value="1"/>
</dbReference>
<dbReference type="InterPro" id="IPR003444">
    <property type="entry name" value="MraZ"/>
</dbReference>
<dbReference type="InterPro" id="IPR035642">
    <property type="entry name" value="MraZ_N"/>
</dbReference>
<keyword evidence="2" id="KW-0963">Cytoplasm</keyword>
<keyword evidence="5" id="KW-0238">DNA-binding</keyword>
<keyword evidence="4" id="KW-0805">Transcription regulation</keyword>
<dbReference type="InterPro" id="IPR037914">
    <property type="entry name" value="SpoVT-AbrB_sf"/>
</dbReference>
<sequence>MVRFFGNIEAKTDTKGRVFIPAQFRKQLTADSEERLIMRKDVFQDCLVLYPESVWNEE</sequence>
<keyword evidence="6" id="KW-0804">Transcription</keyword>
<dbReference type="EMBL" id="SNRY01009246">
    <property type="protein sequence ID" value="KAA6307337.1"/>
    <property type="molecule type" value="Genomic_DNA"/>
</dbReference>
<dbReference type="InterPro" id="IPR038619">
    <property type="entry name" value="MraZ_sf"/>
</dbReference>
<dbReference type="GO" id="GO:2000143">
    <property type="term" value="P:negative regulation of DNA-templated transcription initiation"/>
    <property type="evidence" value="ECO:0007669"/>
    <property type="project" value="TreeGrafter"/>
</dbReference>
<evidence type="ECO:0000256" key="1">
    <source>
        <dbReference type="ARBA" id="ARBA00013860"/>
    </source>
</evidence>
<dbReference type="SUPFAM" id="SSF89447">
    <property type="entry name" value="AbrB/MazE/MraZ-like"/>
    <property type="match status" value="1"/>
</dbReference>
<gene>
    <name evidence="8" type="ORF">EZS27_040994</name>
</gene>
<evidence type="ECO:0000256" key="6">
    <source>
        <dbReference type="ARBA" id="ARBA00023163"/>
    </source>
</evidence>
<evidence type="ECO:0000256" key="2">
    <source>
        <dbReference type="ARBA" id="ARBA00022490"/>
    </source>
</evidence>
<organism evidence="8">
    <name type="scientific">termite gut metagenome</name>
    <dbReference type="NCBI Taxonomy" id="433724"/>
    <lineage>
        <taxon>unclassified sequences</taxon>
        <taxon>metagenomes</taxon>
        <taxon>organismal metagenomes</taxon>
    </lineage>
</organism>
<dbReference type="PANTHER" id="PTHR34701:SF1">
    <property type="entry name" value="TRANSCRIPTIONAL REGULATOR MRAZ"/>
    <property type="match status" value="1"/>
</dbReference>
<protein>
    <recommendedName>
        <fullName evidence="1">Transcriptional regulator MraZ</fullName>
    </recommendedName>
</protein>
<feature type="domain" description="SpoVT-AbrB" evidence="7">
    <location>
        <begin position="7"/>
        <end position="54"/>
    </location>
</feature>
<evidence type="ECO:0000313" key="8">
    <source>
        <dbReference type="EMBL" id="KAA6307337.1"/>
    </source>
</evidence>
<dbReference type="PROSITE" id="PS51740">
    <property type="entry name" value="SPOVT_ABRB"/>
    <property type="match status" value="1"/>
</dbReference>
<dbReference type="CDD" id="cd16320">
    <property type="entry name" value="MraZ_N"/>
    <property type="match status" value="1"/>
</dbReference>
<evidence type="ECO:0000256" key="3">
    <source>
        <dbReference type="ARBA" id="ARBA00022737"/>
    </source>
</evidence>